<dbReference type="EMBL" id="CP141698">
    <property type="protein sequence ID" value="WYC66699.1"/>
    <property type="molecule type" value="Genomic_DNA"/>
</dbReference>
<accession>A0ABZ2SDR1</accession>
<dbReference type="Proteomes" id="UP001456368">
    <property type="component" value="Chromosome"/>
</dbReference>
<evidence type="ECO:0000256" key="1">
    <source>
        <dbReference type="SAM" id="SignalP"/>
    </source>
</evidence>
<evidence type="ECO:0000313" key="3">
    <source>
        <dbReference type="Proteomes" id="UP001456368"/>
    </source>
</evidence>
<protein>
    <submittedName>
        <fullName evidence="2">Uncharacterized protein</fullName>
    </submittedName>
</protein>
<gene>
    <name evidence="2" type="ORF">VNN45_07390</name>
</gene>
<keyword evidence="3" id="KW-1185">Reference proteome</keyword>
<name>A0ABZ2SDR1_9LACT</name>
<feature type="signal peptide" evidence="1">
    <location>
        <begin position="1"/>
        <end position="26"/>
    </location>
</feature>
<evidence type="ECO:0000313" key="2">
    <source>
        <dbReference type="EMBL" id="WYC66699.1"/>
    </source>
</evidence>
<dbReference type="RefSeq" id="WP_019293128.1">
    <property type="nucleotide sequence ID" value="NZ_CP141697.1"/>
</dbReference>
<reference evidence="2 3" key="1">
    <citation type="submission" date="2023-12" db="EMBL/GenBank/DDBJ databases">
        <title>Redefining Piscine Lactococcosis.</title>
        <authorList>
            <person name="Heckman T.I."/>
            <person name="Yazdi Z."/>
            <person name="Older C.E."/>
            <person name="Griffin M.J."/>
            <person name="Waldbieser G.C."/>
            <person name="Chow A.M."/>
            <person name="Medina Silva I."/>
            <person name="Anenson K.M."/>
            <person name="Garcia J.C."/>
            <person name="LaFrentz B.R."/>
            <person name="Slavic D."/>
            <person name="Toohey-Kurth K.L."/>
            <person name="Yant P."/>
            <person name="Fritz H.M."/>
            <person name="Henderson E."/>
            <person name="McDowall R."/>
            <person name="Cai H."/>
            <person name="Adikson M."/>
            <person name="Soto E."/>
        </authorList>
    </citation>
    <scope>NUCLEOTIDE SEQUENCE [LARGE SCALE GENOMIC DNA]</scope>
    <source>
        <strain evidence="2 3">R21-91A</strain>
    </source>
</reference>
<feature type="chain" id="PRO_5046882360" evidence="1">
    <location>
        <begin position="27"/>
        <end position="560"/>
    </location>
</feature>
<sequence>MNKEHKKRIVNIAVLTLVLLISGAFAFSNFNQRVLNDRDGDNTFVGGRVHDYYNRDTGNKDVFVENYSEHPIMVRIRLAEYMEIKKRGETAVKPLVPNTSRSNIESWTIWKPSLNDINVRADNDNSNYFEHYTDLYFGWKEGNNNTPWYLRTFNRDPQSNITAAAGHARDYVIGGGATDANTDGRTHPGDGTDGYWNHRVGPGFTIGFFVENNEDWIIGDVPLNPTRGVLPEDRPPMTLHNWENELPDEEKIGNFWVVDHETGWAYWASQLHRGRATSYFLDEAKRGVLSKDVSLVRYYYAIDVQSELIGLGNFRFKDEPTEGYGGGVGKLLKGIRNNAVDKADDNPDSDVDSHVNDFNFETMNPGRIFTMAGHEFRYLENMGEGNHLIILNDTLRYTTFNAQEERLESWYEKELNSEIKTIVAPVAQSFPSDGVTQVEAELDTMHFRAQTLPPAVAADETKLVPNGIERAFALSLADVNRLSGPGLGFRNLSERSLFTTIGWWWLRTTGAPHTAWQVATGADHVALRNPGGNLTGHPPRHLGAVDSGGVRPALIIHQAL</sequence>
<keyword evidence="1" id="KW-0732">Signal</keyword>
<organism evidence="2 3">
    <name type="scientific">Lactococcus petauri</name>
    <dbReference type="NCBI Taxonomy" id="1940789"/>
    <lineage>
        <taxon>Bacteria</taxon>
        <taxon>Bacillati</taxon>
        <taxon>Bacillota</taxon>
        <taxon>Bacilli</taxon>
        <taxon>Lactobacillales</taxon>
        <taxon>Streptococcaceae</taxon>
        <taxon>Lactococcus</taxon>
    </lineage>
</organism>
<proteinExistence type="predicted"/>